<evidence type="ECO:0000256" key="4">
    <source>
        <dbReference type="SAM" id="Coils"/>
    </source>
</evidence>
<dbReference type="InterPro" id="IPR004826">
    <property type="entry name" value="bZIP_Maf"/>
</dbReference>
<accession>A0A5A9NFP3</accession>
<dbReference type="InterPro" id="IPR004827">
    <property type="entry name" value="bZIP"/>
</dbReference>
<evidence type="ECO:0000256" key="5">
    <source>
        <dbReference type="SAM" id="MobiDB-lite"/>
    </source>
</evidence>
<feature type="coiled-coil region" evidence="4">
    <location>
        <begin position="290"/>
        <end position="317"/>
    </location>
</feature>
<dbReference type="EMBL" id="SOYY01000019">
    <property type="protein sequence ID" value="KAA0707689.1"/>
    <property type="molecule type" value="Genomic_DNA"/>
</dbReference>
<feature type="compositionally biased region" description="Low complexity" evidence="5">
    <location>
        <begin position="65"/>
        <end position="80"/>
    </location>
</feature>
<organism evidence="7 8">
    <name type="scientific">Triplophysa tibetana</name>
    <dbReference type="NCBI Taxonomy" id="1572043"/>
    <lineage>
        <taxon>Eukaryota</taxon>
        <taxon>Metazoa</taxon>
        <taxon>Chordata</taxon>
        <taxon>Craniata</taxon>
        <taxon>Vertebrata</taxon>
        <taxon>Euteleostomi</taxon>
        <taxon>Actinopterygii</taxon>
        <taxon>Neopterygii</taxon>
        <taxon>Teleostei</taxon>
        <taxon>Ostariophysi</taxon>
        <taxon>Cypriniformes</taxon>
        <taxon>Nemacheilidae</taxon>
        <taxon>Triplophysa</taxon>
    </lineage>
</organism>
<dbReference type="GO" id="GO:0000981">
    <property type="term" value="F:DNA-binding transcription factor activity, RNA polymerase II-specific"/>
    <property type="evidence" value="ECO:0007669"/>
    <property type="project" value="TreeGrafter"/>
</dbReference>
<evidence type="ECO:0000256" key="1">
    <source>
        <dbReference type="ARBA" id="ARBA00023015"/>
    </source>
</evidence>
<gene>
    <name evidence="7" type="ORF">E1301_Tti010552</name>
</gene>
<protein>
    <submittedName>
        <fullName evidence="7">Transcription factor</fullName>
    </submittedName>
</protein>
<dbReference type="GO" id="GO:0005634">
    <property type="term" value="C:nucleus"/>
    <property type="evidence" value="ECO:0007669"/>
    <property type="project" value="TreeGrafter"/>
</dbReference>
<dbReference type="PANTHER" id="PTHR10129">
    <property type="entry name" value="TRANSCRIPTION FACTOR MAF"/>
    <property type="match status" value="1"/>
</dbReference>
<keyword evidence="8" id="KW-1185">Reference proteome</keyword>
<evidence type="ECO:0000313" key="8">
    <source>
        <dbReference type="Proteomes" id="UP000324632"/>
    </source>
</evidence>
<feature type="region of interest" description="Disordered" evidence="5">
    <location>
        <begin position="202"/>
        <end position="228"/>
    </location>
</feature>
<keyword evidence="3" id="KW-0804">Transcription</keyword>
<dbReference type="InterPro" id="IPR013592">
    <property type="entry name" value="Maf_TF_N"/>
</dbReference>
<evidence type="ECO:0000256" key="2">
    <source>
        <dbReference type="ARBA" id="ARBA00023125"/>
    </source>
</evidence>
<dbReference type="Proteomes" id="UP000324632">
    <property type="component" value="Chromosome 19"/>
</dbReference>
<dbReference type="Pfam" id="PF03131">
    <property type="entry name" value="bZIP_Maf"/>
    <property type="match status" value="1"/>
</dbReference>
<dbReference type="Gene3D" id="1.20.5.170">
    <property type="match status" value="1"/>
</dbReference>
<comment type="caution">
    <text evidence="7">The sequence shown here is derived from an EMBL/GenBank/DDBJ whole genome shotgun (WGS) entry which is preliminary data.</text>
</comment>
<feature type="region of interest" description="Disordered" evidence="5">
    <location>
        <begin position="58"/>
        <end position="81"/>
    </location>
</feature>
<proteinExistence type="predicted"/>
<dbReference type="SUPFAM" id="SSF47454">
    <property type="entry name" value="A DNA-binding domain in eukaryotic transcription factors"/>
    <property type="match status" value="1"/>
</dbReference>
<dbReference type="AlphaFoldDB" id="A0A5A9NFP3"/>
<dbReference type="GO" id="GO:0000978">
    <property type="term" value="F:RNA polymerase II cis-regulatory region sequence-specific DNA binding"/>
    <property type="evidence" value="ECO:0007669"/>
    <property type="project" value="TreeGrafter"/>
</dbReference>
<sequence length="344" mass="39106">MTAEQHGLLDLAKSQLNLDYGDFDMTRFDVKKEAAVAGQDRAFIQQCGVHVPGSLSTTPMSTPCSSVPSSPGFSPSGQRSGADDLYWTLSAGAYQQHPDPNCLELTPEDVREALSSNFMHGHGAHQQMHQQQHQVNMDGYRGMGQFHNHASNMQQYHHQQYTEIGQDPDALQVRPGAHEFAQGKSLDQFMQQLDCSSQGATHLLKSHNTQQQQQQQQHRRHERGVSVENRFSDQQLVSMSVRELNRHIRGMGKDDIIRLKQKRRTLKNRGYAQSCRHKRVQQKHILEHEKTSLVTQVEQLKHDLNRLVRERDAYKLKCERLVVGLNCQNKGSTSENPSSPAFLR</sequence>
<keyword evidence="2" id="KW-0238">DNA-binding</keyword>
<dbReference type="CDD" id="cd14718">
    <property type="entry name" value="bZIP_Maf_large"/>
    <property type="match status" value="1"/>
</dbReference>
<keyword evidence="4" id="KW-0175">Coiled coil</keyword>
<evidence type="ECO:0000256" key="3">
    <source>
        <dbReference type="ARBA" id="ARBA00023163"/>
    </source>
</evidence>
<name>A0A5A9NFP3_9TELE</name>
<feature type="domain" description="BZIP" evidence="6">
    <location>
        <begin position="258"/>
        <end position="321"/>
    </location>
</feature>
<dbReference type="Pfam" id="PF08383">
    <property type="entry name" value="Maf_N"/>
    <property type="match status" value="1"/>
</dbReference>
<dbReference type="InterPro" id="IPR046347">
    <property type="entry name" value="bZIP_sf"/>
</dbReference>
<dbReference type="InterPro" id="IPR008917">
    <property type="entry name" value="TF_DNA-bd_sf"/>
</dbReference>
<dbReference type="FunFam" id="1.20.5.170:FF:000016">
    <property type="entry name" value="MAF bZIP transcription factor"/>
    <property type="match status" value="1"/>
</dbReference>
<keyword evidence="1" id="KW-0805">Transcription regulation</keyword>
<dbReference type="PANTHER" id="PTHR10129:SF49">
    <property type="entry name" value="KRML2.2 PROTEIN"/>
    <property type="match status" value="1"/>
</dbReference>
<evidence type="ECO:0000313" key="7">
    <source>
        <dbReference type="EMBL" id="KAA0707689.1"/>
    </source>
</evidence>
<dbReference type="PROSITE" id="PS50217">
    <property type="entry name" value="BZIP"/>
    <property type="match status" value="1"/>
</dbReference>
<evidence type="ECO:0000259" key="6">
    <source>
        <dbReference type="PROSITE" id="PS50217"/>
    </source>
</evidence>
<dbReference type="InterPro" id="IPR024874">
    <property type="entry name" value="Transcription_factor_Maf_fam"/>
</dbReference>
<dbReference type="SUPFAM" id="SSF57959">
    <property type="entry name" value="Leucine zipper domain"/>
    <property type="match status" value="1"/>
</dbReference>
<dbReference type="SMART" id="SM00338">
    <property type="entry name" value="BRLZ"/>
    <property type="match status" value="1"/>
</dbReference>
<reference evidence="7 8" key="1">
    <citation type="journal article" date="2019" name="Mol. Ecol. Resour.">
        <title>Chromosome-level genome assembly of Triplophysa tibetana, a fish adapted to the harsh high-altitude environment of the Tibetan Plateau.</title>
        <authorList>
            <person name="Yang X."/>
            <person name="Liu H."/>
            <person name="Ma Z."/>
            <person name="Zou Y."/>
            <person name="Zou M."/>
            <person name="Mao Y."/>
            <person name="Li X."/>
            <person name="Wang H."/>
            <person name="Chen T."/>
            <person name="Wang W."/>
            <person name="Yang R."/>
        </authorList>
    </citation>
    <scope>NUCLEOTIDE SEQUENCE [LARGE SCALE GENOMIC DNA]</scope>
    <source>
        <strain evidence="7">TTIB1903HZAU</strain>
        <tissue evidence="7">Muscle</tissue>
    </source>
</reference>